<dbReference type="Pfam" id="PF03960">
    <property type="entry name" value="ArsC"/>
    <property type="match status" value="1"/>
</dbReference>
<dbReference type="EMBL" id="AP021889">
    <property type="protein sequence ID" value="BBP45887.1"/>
    <property type="molecule type" value="Genomic_DNA"/>
</dbReference>
<dbReference type="PROSITE" id="PS51353">
    <property type="entry name" value="ARSC"/>
    <property type="match status" value="1"/>
</dbReference>
<name>A0A6F8PV26_9GAMM</name>
<sequence>MKLFGISNCDTVRKARKYLAAHACEVEFIDFRKTPLNPDIIQQWLTHSDWPTLVNKRSTSWRALDETQKELLNSTTPSAEAIALLITEPTLIKRPVLQTEQGILFGFDPVQYQQHI</sequence>
<reference evidence="4" key="1">
    <citation type="submission" date="2019-11" db="EMBL/GenBank/DDBJ databases">
        <title>Isolation and characterization of two novel species in the genus Thiomicrorhabdus.</title>
        <authorList>
            <person name="Mochizuki J."/>
            <person name="Kojima H."/>
            <person name="Fukui M."/>
        </authorList>
    </citation>
    <scope>NUCLEOTIDE SEQUENCE [LARGE SCALE GENOMIC DNA]</scope>
    <source>
        <strain evidence="4">aks77</strain>
    </source>
</reference>
<dbReference type="RefSeq" id="WP_173271992.1">
    <property type="nucleotide sequence ID" value="NZ_AP021889.1"/>
</dbReference>
<evidence type="ECO:0000256" key="1">
    <source>
        <dbReference type="ARBA" id="ARBA00007198"/>
    </source>
</evidence>
<dbReference type="PANTHER" id="PTHR30041:SF8">
    <property type="entry name" value="PROTEIN YFFB"/>
    <property type="match status" value="1"/>
</dbReference>
<evidence type="ECO:0000256" key="2">
    <source>
        <dbReference type="PROSITE-ProRule" id="PRU01282"/>
    </source>
</evidence>
<comment type="similarity">
    <text evidence="1 2">Belongs to the ArsC family.</text>
</comment>
<evidence type="ECO:0000313" key="4">
    <source>
        <dbReference type="Proteomes" id="UP000501726"/>
    </source>
</evidence>
<dbReference type="AlphaFoldDB" id="A0A6F8PV26"/>
<dbReference type="InterPro" id="IPR006504">
    <property type="entry name" value="Tscrpt_reg_Spx/MgsR"/>
</dbReference>
<protein>
    <submittedName>
        <fullName evidence="3">Arsenate reductase</fullName>
    </submittedName>
</protein>
<accession>A0A6F8PV26</accession>
<dbReference type="NCBIfam" id="TIGR01617">
    <property type="entry name" value="arsC_related"/>
    <property type="match status" value="1"/>
</dbReference>
<dbReference type="InterPro" id="IPR006660">
    <property type="entry name" value="Arsenate_reductase-like"/>
</dbReference>
<organism evidence="3 4">
    <name type="scientific">Thiosulfatimonas sediminis</name>
    <dbReference type="NCBI Taxonomy" id="2675054"/>
    <lineage>
        <taxon>Bacteria</taxon>
        <taxon>Pseudomonadati</taxon>
        <taxon>Pseudomonadota</taxon>
        <taxon>Gammaproteobacteria</taxon>
        <taxon>Thiotrichales</taxon>
        <taxon>Piscirickettsiaceae</taxon>
        <taxon>Thiosulfatimonas</taxon>
    </lineage>
</organism>
<dbReference type="InterPro" id="IPR036249">
    <property type="entry name" value="Thioredoxin-like_sf"/>
</dbReference>
<dbReference type="Proteomes" id="UP000501726">
    <property type="component" value="Chromosome"/>
</dbReference>
<dbReference type="PANTHER" id="PTHR30041">
    <property type="entry name" value="ARSENATE REDUCTASE"/>
    <property type="match status" value="1"/>
</dbReference>
<proteinExistence type="inferred from homology"/>
<evidence type="ECO:0000313" key="3">
    <source>
        <dbReference type="EMBL" id="BBP45887.1"/>
    </source>
</evidence>
<dbReference type="Gene3D" id="3.40.30.10">
    <property type="entry name" value="Glutaredoxin"/>
    <property type="match status" value="1"/>
</dbReference>
<dbReference type="CDD" id="cd03035">
    <property type="entry name" value="ArsC_Yffb"/>
    <property type="match status" value="1"/>
</dbReference>
<keyword evidence="4" id="KW-1185">Reference proteome</keyword>
<dbReference type="SUPFAM" id="SSF52833">
    <property type="entry name" value="Thioredoxin-like"/>
    <property type="match status" value="1"/>
</dbReference>
<gene>
    <name evidence="3" type="ORF">THMIRHAS_12600</name>
</gene>
<dbReference type="KEGG" id="tse:THMIRHAS_12600"/>